<accession>A0A314U9B3</accession>
<dbReference type="EMBL" id="PJQY01003854">
    <property type="protein sequence ID" value="PQM33923.1"/>
    <property type="molecule type" value="Genomic_DNA"/>
</dbReference>
<sequence length="96" mass="10643">MHSVRRKKKLYFIWIKGKESRLQRNGRPWPIKTSKGDVSAAHIFTNHGPTKAVTLDMGAAGLRSRPSLRPWVQLGKARAVIPALDKAVTQDTSVVG</sequence>
<proteinExistence type="predicted"/>
<dbReference type="Proteomes" id="UP000250321">
    <property type="component" value="Unassembled WGS sequence"/>
</dbReference>
<name>A0A314U9B3_PRUYE</name>
<evidence type="ECO:0000313" key="1">
    <source>
        <dbReference type="EMBL" id="PQM33923.1"/>
    </source>
</evidence>
<protein>
    <submittedName>
        <fullName evidence="1">Uncharacterized protein</fullName>
    </submittedName>
</protein>
<organism evidence="1 2">
    <name type="scientific">Prunus yedoensis var. nudiflora</name>
    <dbReference type="NCBI Taxonomy" id="2094558"/>
    <lineage>
        <taxon>Eukaryota</taxon>
        <taxon>Viridiplantae</taxon>
        <taxon>Streptophyta</taxon>
        <taxon>Embryophyta</taxon>
        <taxon>Tracheophyta</taxon>
        <taxon>Spermatophyta</taxon>
        <taxon>Magnoliopsida</taxon>
        <taxon>eudicotyledons</taxon>
        <taxon>Gunneridae</taxon>
        <taxon>Pentapetalae</taxon>
        <taxon>rosids</taxon>
        <taxon>fabids</taxon>
        <taxon>Rosales</taxon>
        <taxon>Rosaceae</taxon>
        <taxon>Amygdaloideae</taxon>
        <taxon>Amygdaleae</taxon>
        <taxon>Prunus</taxon>
    </lineage>
</organism>
<reference evidence="1 2" key="1">
    <citation type="submission" date="2018-02" db="EMBL/GenBank/DDBJ databases">
        <title>Draft genome of wild Prunus yedoensis var. nudiflora.</title>
        <authorList>
            <person name="Baek S."/>
            <person name="Kim J.-H."/>
            <person name="Choi K."/>
            <person name="Kim G.-B."/>
            <person name="Cho A."/>
            <person name="Jang H."/>
            <person name="Shin C.-H."/>
            <person name="Yu H.-J."/>
            <person name="Mun J.-H."/>
        </authorList>
    </citation>
    <scope>NUCLEOTIDE SEQUENCE [LARGE SCALE GENOMIC DNA]</scope>
    <source>
        <strain evidence="2">cv. Jeju island</strain>
        <tissue evidence="1">Leaf</tissue>
    </source>
</reference>
<evidence type="ECO:0000313" key="2">
    <source>
        <dbReference type="Proteomes" id="UP000250321"/>
    </source>
</evidence>
<comment type="caution">
    <text evidence="1">The sequence shown here is derived from an EMBL/GenBank/DDBJ whole genome shotgun (WGS) entry which is preliminary data.</text>
</comment>
<keyword evidence="2" id="KW-1185">Reference proteome</keyword>
<dbReference type="AlphaFoldDB" id="A0A314U9B3"/>
<gene>
    <name evidence="1" type="ORF">Pyn_17630</name>
</gene>